<dbReference type="Pfam" id="PF07247">
    <property type="entry name" value="AATase"/>
    <property type="match status" value="1"/>
</dbReference>
<name>A0A3E3ICC5_9FIRM</name>
<dbReference type="AlphaFoldDB" id="A0A3E3ICC5"/>
<evidence type="ECO:0000313" key="2">
    <source>
        <dbReference type="Proteomes" id="UP000260828"/>
    </source>
</evidence>
<dbReference type="InterPro" id="IPR010828">
    <property type="entry name" value="Atf2/Sli1-like"/>
</dbReference>
<dbReference type="PANTHER" id="PTHR28037:SF1">
    <property type="entry name" value="ALCOHOL O-ACETYLTRANSFERASE 1-RELATED"/>
    <property type="match status" value="1"/>
</dbReference>
<dbReference type="PANTHER" id="PTHR28037">
    <property type="entry name" value="ALCOHOL O-ACETYLTRANSFERASE 1-RELATED"/>
    <property type="match status" value="1"/>
</dbReference>
<organism evidence="1 2">
    <name type="scientific">Anaerotruncus colihominis</name>
    <dbReference type="NCBI Taxonomy" id="169435"/>
    <lineage>
        <taxon>Bacteria</taxon>
        <taxon>Bacillati</taxon>
        <taxon>Bacillota</taxon>
        <taxon>Clostridia</taxon>
        <taxon>Eubacteriales</taxon>
        <taxon>Oscillospiraceae</taxon>
        <taxon>Anaerotruncus</taxon>
    </lineage>
</organism>
<evidence type="ECO:0008006" key="3">
    <source>
        <dbReference type="Google" id="ProtNLM"/>
    </source>
</evidence>
<dbReference type="Proteomes" id="UP000260828">
    <property type="component" value="Unassembled WGS sequence"/>
</dbReference>
<dbReference type="OrthoDB" id="4876345at2"/>
<proteinExistence type="predicted"/>
<protein>
    <recommendedName>
        <fullName evidence="3">Alcohol acetyltransferase</fullName>
    </recommendedName>
</protein>
<dbReference type="SUPFAM" id="SSF52777">
    <property type="entry name" value="CoA-dependent acyltransferases"/>
    <property type="match status" value="1"/>
</dbReference>
<reference evidence="1 2" key="1">
    <citation type="submission" date="2018-08" db="EMBL/GenBank/DDBJ databases">
        <title>A genome reference for cultivated species of the human gut microbiota.</title>
        <authorList>
            <person name="Zou Y."/>
            <person name="Xue W."/>
            <person name="Luo G."/>
        </authorList>
    </citation>
    <scope>NUCLEOTIDE SEQUENCE [LARGE SCALE GENOMIC DNA]</scope>
    <source>
        <strain evidence="1 2">TF05-12AC</strain>
    </source>
</reference>
<sequence length="431" mass="48432">MRGDAYVKRQKAAAWTRLDNAAKIFPSTSSKADPKVFRFACELTEEVDPDILQQALDTVIEAFPVFRSVIRRGLFWYYFETSALRPVVAEESQPPCRPLYDPVVKSLLFSVTYYRRRINLEIYHALTDGTGALQFLRALVCRYLILRHPEQFGDNPPALDYDASLTERTDDSFYKHYNPDTKRRANIKKTPACHLKGPRNPDYFLRVIEGEAPVAAVAAKARMYGASITAFLTAVLICAFHEVIPARRQKKPVAVAIPVNLRNYFESESARNFFGVFTVGYTFHKQSDRLEDVIASVAASFKRELTAENLSRRMNALLALEHNPLVRILPLALKDPVLRLSALVSERGETTSLSNIGPVTMPPELTPFISRFDAFVGADRLQMVMCSFNGNLVMSITSPFSGADVQKGFFRTLTEMGVPVTIAANTLDEEE</sequence>
<evidence type="ECO:0000313" key="1">
    <source>
        <dbReference type="EMBL" id="RGE64698.1"/>
    </source>
</evidence>
<comment type="caution">
    <text evidence="1">The sequence shown here is derived from an EMBL/GenBank/DDBJ whole genome shotgun (WGS) entry which is preliminary data.</text>
</comment>
<dbReference type="EMBL" id="QVME01000015">
    <property type="protein sequence ID" value="RGE64698.1"/>
    <property type="molecule type" value="Genomic_DNA"/>
</dbReference>
<gene>
    <name evidence="1" type="ORF">DXC40_17620</name>
</gene>
<dbReference type="InterPro" id="IPR052058">
    <property type="entry name" value="Alcohol_O-acetyltransferase"/>
</dbReference>
<accession>A0A3E3ICC5</accession>